<comment type="similarity">
    <text evidence="15">Belongs to the helicase family. UvrD subfamily.</text>
</comment>
<feature type="domain" description="UvrD-like helicase ATP-binding" evidence="18">
    <location>
        <begin position="2"/>
        <end position="516"/>
    </location>
</feature>
<evidence type="ECO:0000256" key="15">
    <source>
        <dbReference type="HAMAP-Rule" id="MF_01485"/>
    </source>
</evidence>
<dbReference type="CDD" id="cd22352">
    <property type="entry name" value="RecB_C-like"/>
    <property type="match status" value="1"/>
</dbReference>
<dbReference type="GO" id="GO:0009338">
    <property type="term" value="C:exodeoxyribonuclease V complex"/>
    <property type="evidence" value="ECO:0007669"/>
    <property type="project" value="TreeGrafter"/>
</dbReference>
<evidence type="ECO:0000256" key="14">
    <source>
        <dbReference type="ARBA" id="ARBA00048988"/>
    </source>
</evidence>
<evidence type="ECO:0000256" key="12">
    <source>
        <dbReference type="ARBA" id="ARBA00023235"/>
    </source>
</evidence>
<dbReference type="PANTHER" id="PTHR11070">
    <property type="entry name" value="UVRD / RECB / PCRA DNA HELICASE FAMILY MEMBER"/>
    <property type="match status" value="1"/>
</dbReference>
<dbReference type="Gene3D" id="3.90.320.10">
    <property type="match status" value="1"/>
</dbReference>
<dbReference type="Pfam" id="PF12705">
    <property type="entry name" value="PDDEXK_1"/>
    <property type="match status" value="1"/>
</dbReference>
<dbReference type="GO" id="GO:0005524">
    <property type="term" value="F:ATP binding"/>
    <property type="evidence" value="ECO:0007669"/>
    <property type="project" value="UniProtKB-UniRule"/>
</dbReference>
<evidence type="ECO:0000256" key="6">
    <source>
        <dbReference type="ARBA" id="ARBA00022806"/>
    </source>
</evidence>
<evidence type="ECO:0000256" key="11">
    <source>
        <dbReference type="ARBA" id="ARBA00023204"/>
    </source>
</evidence>
<comment type="domain">
    <text evidence="15">The N-terminal DNA-binding domain is a ssDNA-dependent ATPase and has ATP-dependent 3'-5' helicase function. This domain interacts with RecC.</text>
</comment>
<dbReference type="PROSITE" id="PS51217">
    <property type="entry name" value="UVRD_HELICASE_CTER"/>
    <property type="match status" value="1"/>
</dbReference>
<dbReference type="SUPFAM" id="SSF52540">
    <property type="entry name" value="P-loop containing nucleoside triphosphate hydrolases"/>
    <property type="match status" value="1"/>
</dbReference>
<dbReference type="HAMAP" id="MF_01485">
    <property type="entry name" value="RecB"/>
    <property type="match status" value="1"/>
</dbReference>
<name>A0A1W9KX56_9BURK</name>
<dbReference type="InterPro" id="IPR000212">
    <property type="entry name" value="DNA_helicase_UvrD/REP"/>
</dbReference>
<dbReference type="Proteomes" id="UP000192505">
    <property type="component" value="Unassembled WGS sequence"/>
</dbReference>
<evidence type="ECO:0000256" key="7">
    <source>
        <dbReference type="ARBA" id="ARBA00022839"/>
    </source>
</evidence>
<dbReference type="InterPro" id="IPR014016">
    <property type="entry name" value="UvrD-like_ATP-bd"/>
</dbReference>
<evidence type="ECO:0000256" key="13">
    <source>
        <dbReference type="ARBA" id="ARBA00034617"/>
    </source>
</evidence>
<comment type="catalytic activity">
    <reaction evidence="15">
        <text>Exonucleolytic cleavage (in the presence of ATP) in either 5'- to 3'- or 3'- to 5'-direction to yield 5'-phosphooligonucleotides.</text>
        <dbReference type="EC" id="3.1.11.5"/>
    </reaction>
</comment>
<dbReference type="Gene3D" id="1.10.486.10">
    <property type="entry name" value="PCRA, domain 4"/>
    <property type="match status" value="1"/>
</dbReference>
<comment type="catalytic activity">
    <reaction evidence="13 15">
        <text>Couples ATP hydrolysis with the unwinding of duplex DNA by translocating in the 3'-5' direction.</text>
        <dbReference type="EC" id="5.6.2.4"/>
    </reaction>
</comment>
<dbReference type="GO" id="GO:0000287">
    <property type="term" value="F:magnesium ion binding"/>
    <property type="evidence" value="ECO:0007669"/>
    <property type="project" value="UniProtKB-UniRule"/>
</dbReference>
<evidence type="ECO:0000256" key="17">
    <source>
        <dbReference type="SAM" id="MobiDB-lite"/>
    </source>
</evidence>
<evidence type="ECO:0000313" key="20">
    <source>
        <dbReference type="EMBL" id="OQW89218.1"/>
    </source>
</evidence>
<keyword evidence="6 15" id="KW-0347">Helicase</keyword>
<dbReference type="PANTHER" id="PTHR11070:SF23">
    <property type="entry name" value="RECBCD ENZYME SUBUNIT RECB"/>
    <property type="match status" value="1"/>
</dbReference>
<dbReference type="InterPro" id="IPR014017">
    <property type="entry name" value="DNA_helicase_UvrD-like_C"/>
</dbReference>
<comment type="miscellaneous">
    <text evidence="15">In the RecBCD complex, RecB has a slow 3'-5' helicase, an exonuclease activity and loads RecA onto ssDNA, RecD has a fast 5'-3' helicase activity, while RecC stimulates the ATPase and processivity of the RecB helicase and contributes to recognition of the Chi site.</text>
</comment>
<keyword evidence="7 15" id="KW-0269">Exonuclease</keyword>
<evidence type="ECO:0000256" key="2">
    <source>
        <dbReference type="ARBA" id="ARBA00022723"/>
    </source>
</evidence>
<dbReference type="GO" id="GO:0000724">
    <property type="term" value="P:double-strand break repair via homologous recombination"/>
    <property type="evidence" value="ECO:0007669"/>
    <property type="project" value="UniProtKB-UniRule"/>
</dbReference>
<keyword evidence="11 15" id="KW-0234">DNA repair</keyword>
<evidence type="ECO:0000259" key="18">
    <source>
        <dbReference type="PROSITE" id="PS51198"/>
    </source>
</evidence>
<dbReference type="Gene3D" id="3.40.50.300">
    <property type="entry name" value="P-loop containing nucleotide triphosphate hydrolases"/>
    <property type="match status" value="2"/>
</dbReference>
<feature type="region of interest" description="Nuclease activity, interacts with RecD and RecA" evidence="15">
    <location>
        <begin position="925"/>
        <end position="1255"/>
    </location>
</feature>
<dbReference type="GO" id="GO:0005829">
    <property type="term" value="C:cytosol"/>
    <property type="evidence" value="ECO:0007669"/>
    <property type="project" value="TreeGrafter"/>
</dbReference>
<comment type="catalytic activity">
    <reaction evidence="14 15">
        <text>ATP + H2O = ADP + phosphate + H(+)</text>
        <dbReference type="Rhea" id="RHEA:13065"/>
        <dbReference type="ChEBI" id="CHEBI:15377"/>
        <dbReference type="ChEBI" id="CHEBI:15378"/>
        <dbReference type="ChEBI" id="CHEBI:30616"/>
        <dbReference type="ChEBI" id="CHEBI:43474"/>
        <dbReference type="ChEBI" id="CHEBI:456216"/>
        <dbReference type="EC" id="5.6.2.4"/>
    </reaction>
</comment>
<evidence type="ECO:0000256" key="8">
    <source>
        <dbReference type="ARBA" id="ARBA00022840"/>
    </source>
</evidence>
<feature type="binding site" evidence="15">
    <location>
        <position position="1013"/>
    </location>
    <ligand>
        <name>Mg(2+)</name>
        <dbReference type="ChEBI" id="CHEBI:18420"/>
    </ligand>
</feature>
<comment type="cofactor">
    <cofactor evidence="15">
        <name>Mg(2+)</name>
        <dbReference type="ChEBI" id="CHEBI:18420"/>
    </cofactor>
    <text evidence="15">Binds 1 Mg(2+) ion per subunit.</text>
</comment>
<dbReference type="InterPro" id="IPR027417">
    <property type="entry name" value="P-loop_NTPase"/>
</dbReference>
<evidence type="ECO:0000256" key="1">
    <source>
        <dbReference type="ARBA" id="ARBA00022722"/>
    </source>
</evidence>
<feature type="binding site" evidence="15">
    <location>
        <position position="1150"/>
    </location>
    <ligand>
        <name>Mg(2+)</name>
        <dbReference type="ChEBI" id="CHEBI:18420"/>
    </ligand>
</feature>
<dbReference type="GO" id="GO:0016887">
    <property type="term" value="F:ATP hydrolysis activity"/>
    <property type="evidence" value="ECO:0007669"/>
    <property type="project" value="RHEA"/>
</dbReference>
<keyword evidence="2 15" id="KW-0479">Metal-binding</keyword>
<feature type="binding site" evidence="15">
    <location>
        <position position="1163"/>
    </location>
    <ligand>
        <name>Mg(2+)</name>
        <dbReference type="ChEBI" id="CHEBI:18420"/>
    </ligand>
</feature>
<feature type="region of interest" description="DNA-binding and helicase activity, interacts with RecC" evidence="15">
    <location>
        <begin position="1"/>
        <end position="887"/>
    </location>
</feature>
<gene>
    <name evidence="15" type="primary">recB</name>
    <name evidence="20" type="ORF">BWK72_04520</name>
</gene>
<reference evidence="20 21" key="1">
    <citation type="submission" date="2017-01" db="EMBL/GenBank/DDBJ databases">
        <title>Novel large sulfur bacteria in the metagenomes of groundwater-fed chemosynthetic microbial mats in the Lake Huron basin.</title>
        <authorList>
            <person name="Sharrar A.M."/>
            <person name="Flood B.E."/>
            <person name="Bailey J.V."/>
            <person name="Jones D.S."/>
            <person name="Biddanda B."/>
            <person name="Ruberg S.A."/>
            <person name="Marcus D.N."/>
            <person name="Dick G.J."/>
        </authorList>
    </citation>
    <scope>NUCLEOTIDE SEQUENCE [LARGE SCALE GENOMIC DNA]</scope>
    <source>
        <strain evidence="20">A7</strain>
    </source>
</reference>
<dbReference type="AlphaFoldDB" id="A0A1W9KX56"/>
<dbReference type="SUPFAM" id="SSF52980">
    <property type="entry name" value="Restriction endonuclease-like"/>
    <property type="match status" value="1"/>
</dbReference>
<dbReference type="EC" id="5.6.2.4" evidence="15"/>
<evidence type="ECO:0000256" key="16">
    <source>
        <dbReference type="PROSITE-ProRule" id="PRU00560"/>
    </source>
</evidence>
<dbReference type="Pfam" id="PF00580">
    <property type="entry name" value="UvrD-helicase"/>
    <property type="match status" value="2"/>
</dbReference>
<feature type="active site" description="For nuclease activity" evidence="15">
    <location>
        <position position="1163"/>
    </location>
</feature>
<accession>A0A1W9KX56</accession>
<evidence type="ECO:0000256" key="9">
    <source>
        <dbReference type="ARBA" id="ARBA00022842"/>
    </source>
</evidence>
<dbReference type="Pfam" id="PF13361">
    <property type="entry name" value="UvrD_C"/>
    <property type="match status" value="1"/>
</dbReference>
<evidence type="ECO:0000313" key="21">
    <source>
        <dbReference type="Proteomes" id="UP000192505"/>
    </source>
</evidence>
<evidence type="ECO:0000256" key="3">
    <source>
        <dbReference type="ARBA" id="ARBA00022741"/>
    </source>
</evidence>
<keyword evidence="9 15" id="KW-0460">Magnesium</keyword>
<dbReference type="Gene3D" id="1.10.3170.10">
    <property type="entry name" value="Recbcd, chain B, domain 2"/>
    <property type="match status" value="1"/>
</dbReference>
<proteinExistence type="inferred from homology"/>
<keyword evidence="10 15" id="KW-0238">DNA-binding</keyword>
<comment type="domain">
    <text evidence="15">The C-terminal domain has nuclease activity and interacts with RecD. It interacts with RecA, facilitating its loading onto ssDNA.</text>
</comment>
<feature type="binding site" evidence="16">
    <location>
        <begin position="23"/>
        <end position="30"/>
    </location>
    <ligand>
        <name>ATP</name>
        <dbReference type="ChEBI" id="CHEBI:30616"/>
    </ligand>
</feature>
<dbReference type="InterPro" id="IPR011604">
    <property type="entry name" value="PDDEXK-like_dom_sf"/>
</dbReference>
<comment type="caution">
    <text evidence="20">The sequence shown here is derived from an EMBL/GenBank/DDBJ whole genome shotgun (WGS) entry which is preliminary data.</text>
</comment>
<evidence type="ECO:0000259" key="19">
    <source>
        <dbReference type="PROSITE" id="PS51217"/>
    </source>
</evidence>
<organism evidence="20 21">
    <name type="scientific">Rhodoferax ferrireducens</name>
    <dbReference type="NCBI Taxonomy" id="192843"/>
    <lineage>
        <taxon>Bacteria</taxon>
        <taxon>Pseudomonadati</taxon>
        <taxon>Pseudomonadota</taxon>
        <taxon>Betaproteobacteria</taxon>
        <taxon>Burkholderiales</taxon>
        <taxon>Comamonadaceae</taxon>
        <taxon>Rhodoferax</taxon>
    </lineage>
</organism>
<dbReference type="InterPro" id="IPR038726">
    <property type="entry name" value="PDDEXK_AddAB-type"/>
</dbReference>
<keyword evidence="3 15" id="KW-0547">Nucleotide-binding</keyword>
<dbReference type="EC" id="3.1.11.5" evidence="15"/>
<sequence length="1255" mass="138624">MTGTQRTLNPLTLPLSGLQLIEASAGTGKTWTLAALYVRLVLGHTPGSSSLGVGLVPPQILVMTFTEAATAELRERIRERLALSARFFQTGDAPKVDDFLRELRGSIAPAHWPLCAQRLDLAAQWMDDAAIFTIHGWSSRMLKTHAFDSASLFTQNRVEDGERLQLIATQDYWRHWFYGLETSALAALKSVGDTPQALLDKLKTLWRESERAPQEEFEAPVPPDVLLARWVVWQQQREVLEAPARQAWAADVVQAIQDVAATKTLKNYRPHWLGGWLAQMADWRDGGEIDPVTLARFTTPTLVAKGWAAAQNWPVFAQLQALSDHLAAEPDVVTGLLAHAAQEVHRAYQRAKAQAAQFDFSDLLQNLYHALQAPNGRLAAAIRAQYPVALVDEFQDTDPWQFGSLSKIYSCSLNVDKGCSLFSMDRHCGPDPQSMASVEWMPDQARHDTKRSGSSTTLGDTRADVLAVPGADGGLIMIGDPKQAIYSFRGADLATYLRAREQAQGIYNLPGNYRSTPGVVAAVNQVFGSASQPFGSVPFVPVVACNPSVVPLQVARQPQKAMTVWHLPFAKTPTKDEVLSQMAAVFASQMVALLQSGAAQSGDMAVLVRNWTEAAAIRTALSQRGVRSVYLSERNSVYDSQQAKDLWRILRAVASPGSNRLVRAALATPSWSLAWGELDALFADEAAWDTLVEQFLQWQRIWRAQGFLPMLYRLLHDQGLPKRLLQNPTLGERALTNLLHLGELLQAISLQVQGEGALIRYLEEQLRRPQASGEAAQLRLESDANLVQVVTLHKSKGLEYPLVFLPFVSLYRAEDKDSGRPDVERLSEDIRLLYVALTRAKQALWLGVAQVKGDVDGKTPQVKSALSALLNRSAPDDLWDKLQAWAGDDIAVLTAPEPDEVIYQPVAEVKTFRPARVPQRLIRSRWWSASFSALTRDLPHGPAASGASPTQSERDEQLQDAQLDSQAEESGFGLAVIPDAIRDPVLTPAPDLLTVAPLYNDFPAGSRYGTLLHDLLEWQATHGWPAAIDPEAADPRHAHAVLATQWQTLLARQSQRHNLSVEHRALLPGWVRQVITSNMPIALMEKGQTAINLGNINAPNLWPEMGFSLPVHCLGSQPLDALITRHIWPTQPRPPLQRRQLEGMLTGFMDLVLLHEGRYFVLDYKSNRLPGYLPAQLQQAMLGHRYDVQAALYLLALHRLLKSRLPAYDPQVHLGGALYLFLRGIDQPGCGLLHLRLPLELVLALDAALGSEGLP</sequence>
<feature type="domain" description="UvrD-like helicase C-terminal" evidence="19">
    <location>
        <begin position="540"/>
        <end position="797"/>
    </location>
</feature>
<dbReference type="GO" id="GO:0008854">
    <property type="term" value="F:exodeoxyribonuclease V activity"/>
    <property type="evidence" value="ECO:0007669"/>
    <property type="project" value="UniProtKB-EC"/>
</dbReference>
<evidence type="ECO:0000256" key="5">
    <source>
        <dbReference type="ARBA" id="ARBA00022801"/>
    </source>
</evidence>
<keyword evidence="4 15" id="KW-0227">DNA damage</keyword>
<dbReference type="GO" id="GO:0003677">
    <property type="term" value="F:DNA binding"/>
    <property type="evidence" value="ECO:0007669"/>
    <property type="project" value="UniProtKB-UniRule"/>
</dbReference>
<keyword evidence="12 15" id="KW-0413">Isomerase</keyword>
<keyword evidence="5 15" id="KW-0378">Hydrolase</keyword>
<dbReference type="InterPro" id="IPR004586">
    <property type="entry name" value="RecB"/>
</dbReference>
<dbReference type="EMBL" id="MTEI01000002">
    <property type="protein sequence ID" value="OQW89218.1"/>
    <property type="molecule type" value="Genomic_DNA"/>
</dbReference>
<dbReference type="InterPro" id="IPR011335">
    <property type="entry name" value="Restrct_endonuc-II-like"/>
</dbReference>
<keyword evidence="8 15" id="KW-0067">ATP-binding</keyword>
<dbReference type="GO" id="GO:0043138">
    <property type="term" value="F:3'-5' DNA helicase activity"/>
    <property type="evidence" value="ECO:0007669"/>
    <property type="project" value="UniProtKB-UniRule"/>
</dbReference>
<comment type="function">
    <text evidence="15">A helicase/nuclease that prepares dsDNA breaks (DSB) for recombinational DNA repair. Binds to DSBs and unwinds DNA via a highly rapid and processive ATP-dependent bidirectional helicase activity. Unwinds dsDNA until it encounters a Chi (crossover hotspot instigator) sequence from the 3' direction. Cuts ssDNA a few nucleotides 3' to the Chi site. The properties and activities of the enzyme are changed at Chi. The Chi-altered holoenzyme produces a long 3'-ssDNA overhang and facilitates RecA-binding to the ssDNA for homologous DNA recombination and repair. Holoenzyme degrades any linearized DNA that is unable to undergo homologous recombination. In the holoenzyme this subunit contributes ATPase, 3'-5' helicase, exonuclease activity and loads RecA onto ssDNA.</text>
</comment>
<protein>
    <recommendedName>
        <fullName evidence="15">RecBCD enzyme subunit RecB</fullName>
        <ecNumber evidence="15">3.1.11.5</ecNumber>
        <ecNumber evidence="15">5.6.2.4</ecNumber>
    </recommendedName>
    <alternativeName>
        <fullName evidence="15">DNA 3'-5' helicase subunit RecB</fullName>
    </alternativeName>
    <alternativeName>
        <fullName evidence="15">Exonuclease V subunit RecB</fullName>
        <shortName evidence="15">ExoV subunit RecB</shortName>
    </alternativeName>
    <alternativeName>
        <fullName evidence="15">Helicase/nuclease RecBCD subunit RecB</fullName>
    </alternativeName>
</protein>
<feature type="region of interest" description="Disordered" evidence="17">
    <location>
        <begin position="938"/>
        <end position="965"/>
    </location>
</feature>
<keyword evidence="1 15" id="KW-0540">Nuclease</keyword>
<evidence type="ECO:0000256" key="10">
    <source>
        <dbReference type="ARBA" id="ARBA00023125"/>
    </source>
</evidence>
<dbReference type="PROSITE" id="PS51198">
    <property type="entry name" value="UVRD_HELICASE_ATP_BIND"/>
    <property type="match status" value="1"/>
</dbReference>
<evidence type="ECO:0000256" key="4">
    <source>
        <dbReference type="ARBA" id="ARBA00022763"/>
    </source>
</evidence>
<comment type="subunit">
    <text evidence="15">Heterotrimer of RecB, RecC and RecD. All subunits contribute to DNA-binding. Interacts with RecA.</text>
</comment>